<protein>
    <submittedName>
        <fullName evidence="1">Uncharacterized protein</fullName>
    </submittedName>
</protein>
<reference evidence="1" key="1">
    <citation type="submission" date="2022-10" db="EMBL/GenBank/DDBJ databases">
        <authorList>
            <person name="Yu W.X."/>
        </authorList>
    </citation>
    <scope>NUCLEOTIDE SEQUENCE</scope>
    <source>
        <strain evidence="1">AAT</strain>
    </source>
</reference>
<dbReference type="AlphaFoldDB" id="A0AAE3M7T8"/>
<evidence type="ECO:0000313" key="2">
    <source>
        <dbReference type="Proteomes" id="UP001209229"/>
    </source>
</evidence>
<keyword evidence="2" id="KW-1185">Reference proteome</keyword>
<dbReference type="Proteomes" id="UP001209229">
    <property type="component" value="Unassembled WGS sequence"/>
</dbReference>
<dbReference type="EMBL" id="JAPDPJ010000056">
    <property type="protein sequence ID" value="MCW3788532.1"/>
    <property type="molecule type" value="Genomic_DNA"/>
</dbReference>
<sequence length="50" mass="5871">MNYMLPSQLKQELFSNSCSREHYHTNKFLVAKALKSFNEFVDNGNFLLKS</sequence>
<dbReference type="RefSeq" id="WP_301192090.1">
    <property type="nucleotide sequence ID" value="NZ_JAPDPJ010000056.1"/>
</dbReference>
<organism evidence="1 2">
    <name type="scientific">Plebeiibacterium sediminum</name>
    <dbReference type="NCBI Taxonomy" id="2992112"/>
    <lineage>
        <taxon>Bacteria</taxon>
        <taxon>Pseudomonadati</taxon>
        <taxon>Bacteroidota</taxon>
        <taxon>Bacteroidia</taxon>
        <taxon>Marinilabiliales</taxon>
        <taxon>Marinilabiliaceae</taxon>
        <taxon>Plebeiibacterium</taxon>
    </lineage>
</organism>
<proteinExistence type="predicted"/>
<evidence type="ECO:0000313" key="1">
    <source>
        <dbReference type="EMBL" id="MCW3788532.1"/>
    </source>
</evidence>
<accession>A0AAE3M7T8</accession>
<comment type="caution">
    <text evidence="1">The sequence shown here is derived from an EMBL/GenBank/DDBJ whole genome shotgun (WGS) entry which is preliminary data.</text>
</comment>
<gene>
    <name evidence="1" type="ORF">OM075_18840</name>
</gene>
<name>A0AAE3M7T8_9BACT</name>